<feature type="region of interest" description="Disordered" evidence="1">
    <location>
        <begin position="84"/>
        <end position="127"/>
    </location>
</feature>
<feature type="compositionally biased region" description="Low complexity" evidence="1">
    <location>
        <begin position="115"/>
        <end position="127"/>
    </location>
</feature>
<dbReference type="EMBL" id="BGZK01004067">
    <property type="protein sequence ID" value="GBP06651.1"/>
    <property type="molecule type" value="Genomic_DNA"/>
</dbReference>
<keyword evidence="3" id="KW-1185">Reference proteome</keyword>
<evidence type="ECO:0000256" key="1">
    <source>
        <dbReference type="SAM" id="MobiDB-lite"/>
    </source>
</evidence>
<reference evidence="2 3" key="1">
    <citation type="journal article" date="2019" name="Commun. Biol.">
        <title>The bagworm genome reveals a unique fibroin gene that provides high tensile strength.</title>
        <authorList>
            <person name="Kono N."/>
            <person name="Nakamura H."/>
            <person name="Ohtoshi R."/>
            <person name="Tomita M."/>
            <person name="Numata K."/>
            <person name="Arakawa K."/>
        </authorList>
    </citation>
    <scope>NUCLEOTIDE SEQUENCE [LARGE SCALE GENOMIC DNA]</scope>
</reference>
<organism evidence="2 3">
    <name type="scientific">Eumeta variegata</name>
    <name type="common">Bagworm moth</name>
    <name type="synonym">Eumeta japonica</name>
    <dbReference type="NCBI Taxonomy" id="151549"/>
    <lineage>
        <taxon>Eukaryota</taxon>
        <taxon>Metazoa</taxon>
        <taxon>Ecdysozoa</taxon>
        <taxon>Arthropoda</taxon>
        <taxon>Hexapoda</taxon>
        <taxon>Insecta</taxon>
        <taxon>Pterygota</taxon>
        <taxon>Neoptera</taxon>
        <taxon>Endopterygota</taxon>
        <taxon>Lepidoptera</taxon>
        <taxon>Glossata</taxon>
        <taxon>Ditrysia</taxon>
        <taxon>Tineoidea</taxon>
        <taxon>Psychidae</taxon>
        <taxon>Oiketicinae</taxon>
        <taxon>Eumeta</taxon>
    </lineage>
</organism>
<dbReference type="AlphaFoldDB" id="A0A4C1T065"/>
<protein>
    <submittedName>
        <fullName evidence="2">Uncharacterized protein</fullName>
    </submittedName>
</protein>
<comment type="caution">
    <text evidence="2">The sequence shown here is derived from an EMBL/GenBank/DDBJ whole genome shotgun (WGS) entry which is preliminary data.</text>
</comment>
<evidence type="ECO:0000313" key="2">
    <source>
        <dbReference type="EMBL" id="GBP06651.1"/>
    </source>
</evidence>
<sequence length="127" mass="14401">MIAPCLGRHVKLSDLDTCHHIGDRAHQQHTNPQGTKLKMLRSKPFNLTQLGIGFEPEGTALVPDYGTIDRRVVEPIQRKPHPLCFGKHVEPSRGRWRRRRVGDDSPQKPYPDWAPPARTACCPRPSI</sequence>
<accession>A0A4C1T065</accession>
<evidence type="ECO:0000313" key="3">
    <source>
        <dbReference type="Proteomes" id="UP000299102"/>
    </source>
</evidence>
<proteinExistence type="predicted"/>
<name>A0A4C1T065_EUMVA</name>
<dbReference type="Proteomes" id="UP000299102">
    <property type="component" value="Unassembled WGS sequence"/>
</dbReference>
<gene>
    <name evidence="2" type="ORF">EVAR_70932_1</name>
</gene>